<keyword evidence="2" id="KW-1185">Reference proteome</keyword>
<organism evidence="1 2">
    <name type="scientific">Synechococcus phage S-SRM01</name>
    <dbReference type="NCBI Taxonomy" id="2781608"/>
    <lineage>
        <taxon>Viruses</taxon>
        <taxon>Duplodnaviria</taxon>
        <taxon>Heunggongvirae</taxon>
        <taxon>Uroviricota</taxon>
        <taxon>Caudoviricetes</taxon>
        <taxon>Pantevenvirales</taxon>
        <taxon>Kyanoviridae</taxon>
        <taxon>Serangoonvirus</taxon>
        <taxon>Serangoonvirus essarone</taxon>
    </lineage>
</organism>
<dbReference type="KEGG" id="vg:77946359"/>
<name>A0A879R1T8_9CAUD</name>
<dbReference type="EMBL" id="MW015081">
    <property type="protein sequence ID" value="QPX48154.1"/>
    <property type="molecule type" value="Genomic_DNA"/>
</dbReference>
<evidence type="ECO:0000313" key="1">
    <source>
        <dbReference type="EMBL" id="QPX48154.1"/>
    </source>
</evidence>
<dbReference type="GeneID" id="77946359"/>
<evidence type="ECO:0000313" key="2">
    <source>
        <dbReference type="Proteomes" id="UP000664915"/>
    </source>
</evidence>
<reference evidence="1" key="1">
    <citation type="submission" date="2020-09" db="EMBL/GenBank/DDBJ databases">
        <authorList>
            <person name="Zhang D."/>
            <person name="Hatherill J.R."/>
            <person name="Ramirez J.F."/>
            <person name="Edinger B."/>
            <person name="Balarin R."/>
            <person name="Sullivan A."/>
            <person name="Humpal K.M."/>
            <person name="Guseva A."/>
            <person name="Butela K.A."/>
            <person name="Garlena R.A."/>
            <person name="Russell D.A."/>
            <person name="Pope W.H."/>
            <person name="Jacobs-Sera D."/>
            <person name="Hatfull G.F."/>
        </authorList>
    </citation>
    <scope>NUCLEOTIDE SEQUENCE</scope>
</reference>
<accession>A0A879R1T8</accession>
<dbReference type="Proteomes" id="UP000664915">
    <property type="component" value="Segment"/>
</dbReference>
<protein>
    <submittedName>
        <fullName evidence="1">Uncharacterized protein</fullName>
    </submittedName>
</protein>
<proteinExistence type="predicted"/>
<sequence>MVLLGLQYLNPTFILFDHPLTYLESRFARKEWIEKTTDDFHPSEFWCEIFEGEHLSVDYYHQEQKLTILGTRNSDDPIYKWQKWEKIDQKVDFPDILKNLVGNYEWINCEYIGGNLIEVQFRRNPNFRYNNSVAIPVWDKKIEKNYEGYRFIECKSYDRVGFWVK</sequence>
<dbReference type="RefSeq" id="YP_010670164.1">
    <property type="nucleotide sequence ID" value="NC_070963.1"/>
</dbReference>